<name>M7YRG9_TRIUA</name>
<proteinExistence type="inferred from homology"/>
<accession>M7YRG9</accession>
<evidence type="ECO:0000256" key="1">
    <source>
        <dbReference type="RuleBase" id="RU004549"/>
    </source>
</evidence>
<keyword evidence="1" id="KW-0804">Transcription</keyword>
<dbReference type="Gene3D" id="3.10.20.90">
    <property type="entry name" value="Phosphatidylinositol 3-kinase Catalytic Subunit, Chain A, domain 1"/>
    <property type="match status" value="1"/>
</dbReference>
<comment type="function">
    <text evidence="1">Aux/IAA proteins are short-lived transcriptional factors that function as repressors of early auxin response genes at low auxin concentrations.</text>
</comment>
<comment type="subcellular location">
    <subcellularLocation>
        <location evidence="1">Nucleus</location>
    </subcellularLocation>
</comment>
<dbReference type="GO" id="GO:0005634">
    <property type="term" value="C:nucleus"/>
    <property type="evidence" value="ECO:0007669"/>
    <property type="project" value="UniProtKB-SubCell"/>
</dbReference>
<gene>
    <name evidence="3" type="ORF">TRIUR3_25306</name>
</gene>
<feature type="domain" description="AUX/IAA" evidence="2">
    <location>
        <begin position="142"/>
        <end position="179"/>
    </location>
</feature>
<comment type="subunit">
    <text evidence="1">Homodimers and heterodimers.</text>
</comment>
<sequence>MGGGGRSRCPHRGSAAGMREKDAVAWPPDPAKHVRKRRPTGRGAQLQIRAARAEREARKRAYALGGRLRCSRRQWHGCSLAARFGCPGVTPASDTEVSDQEPEDAGSLFAQTGNRGQQGPLKPEVFGIGQFNLYFSPPMIQMSDALRDHEYVLTYEDKDADWMLVGDLPPDTFAHSVQQVVSQACKFCHKDEIVRMLQNFYVIAVVPVN</sequence>
<evidence type="ECO:0000259" key="2">
    <source>
        <dbReference type="Pfam" id="PF02309"/>
    </source>
</evidence>
<comment type="similarity">
    <text evidence="1">Belongs to the Aux/IAA family.</text>
</comment>
<keyword evidence="1" id="KW-0678">Repressor</keyword>
<keyword evidence="1" id="KW-0927">Auxin signaling pathway</keyword>
<protein>
    <recommendedName>
        <fullName evidence="1">Auxin-responsive protein</fullName>
    </recommendedName>
</protein>
<dbReference type="EMBL" id="KD196946">
    <property type="protein sequence ID" value="EMS53243.1"/>
    <property type="molecule type" value="Genomic_DNA"/>
</dbReference>
<keyword evidence="1" id="KW-0805">Transcription regulation</keyword>
<dbReference type="GO" id="GO:0009734">
    <property type="term" value="P:auxin-activated signaling pathway"/>
    <property type="evidence" value="ECO:0007669"/>
    <property type="project" value="UniProtKB-UniRule"/>
</dbReference>
<dbReference type="InterPro" id="IPR033389">
    <property type="entry name" value="AUX/IAA_dom"/>
</dbReference>
<dbReference type="AlphaFoldDB" id="M7YRG9"/>
<organism evidence="3">
    <name type="scientific">Triticum urartu</name>
    <name type="common">Red wild einkorn</name>
    <name type="synonym">Crithodium urartu</name>
    <dbReference type="NCBI Taxonomy" id="4572"/>
    <lineage>
        <taxon>Eukaryota</taxon>
        <taxon>Viridiplantae</taxon>
        <taxon>Streptophyta</taxon>
        <taxon>Embryophyta</taxon>
        <taxon>Tracheophyta</taxon>
        <taxon>Spermatophyta</taxon>
        <taxon>Magnoliopsida</taxon>
        <taxon>Liliopsida</taxon>
        <taxon>Poales</taxon>
        <taxon>Poaceae</taxon>
        <taxon>BOP clade</taxon>
        <taxon>Pooideae</taxon>
        <taxon>Triticodae</taxon>
        <taxon>Triticeae</taxon>
        <taxon>Triticinae</taxon>
        <taxon>Triticum</taxon>
    </lineage>
</organism>
<keyword evidence="1" id="KW-0539">Nucleus</keyword>
<reference evidence="3" key="1">
    <citation type="journal article" date="2013" name="Nature">
        <title>Draft genome of the wheat A-genome progenitor Triticum urartu.</title>
        <authorList>
            <person name="Ling H.Q."/>
            <person name="Zhao S."/>
            <person name="Liu D."/>
            <person name="Wang J."/>
            <person name="Sun H."/>
            <person name="Zhang C."/>
            <person name="Fan H."/>
            <person name="Li D."/>
            <person name="Dong L."/>
            <person name="Tao Y."/>
            <person name="Gao C."/>
            <person name="Wu H."/>
            <person name="Li Y."/>
            <person name="Cui Y."/>
            <person name="Guo X."/>
            <person name="Zheng S."/>
            <person name="Wang B."/>
            <person name="Yu K."/>
            <person name="Liang Q."/>
            <person name="Yang W."/>
            <person name="Lou X."/>
            <person name="Chen J."/>
            <person name="Feng M."/>
            <person name="Jian J."/>
            <person name="Zhang X."/>
            <person name="Luo G."/>
            <person name="Jiang Y."/>
            <person name="Liu J."/>
            <person name="Wang Z."/>
            <person name="Sha Y."/>
            <person name="Zhang B."/>
            <person name="Wu H."/>
            <person name="Tang D."/>
            <person name="Shen Q."/>
            <person name="Xue P."/>
            <person name="Zou S."/>
            <person name="Wang X."/>
            <person name="Liu X."/>
            <person name="Wang F."/>
            <person name="Yang Y."/>
            <person name="An X."/>
            <person name="Dong Z."/>
            <person name="Zhang K."/>
            <person name="Zhang X."/>
            <person name="Luo M.C."/>
            <person name="Dvorak J."/>
            <person name="Tong Y."/>
            <person name="Wang J."/>
            <person name="Yang H."/>
            <person name="Li Z."/>
            <person name="Wang D."/>
            <person name="Zhang A."/>
            <person name="Wang J."/>
        </authorList>
    </citation>
    <scope>NUCLEOTIDE SEQUENCE</scope>
</reference>
<dbReference type="STRING" id="4572.M7YRG9"/>
<dbReference type="Pfam" id="PF02309">
    <property type="entry name" value="AUX_IAA"/>
    <property type="match status" value="1"/>
</dbReference>
<evidence type="ECO:0000313" key="3">
    <source>
        <dbReference type="EMBL" id="EMS53243.1"/>
    </source>
</evidence>